<dbReference type="STRING" id="7897.ENSLACP00000018416"/>
<proteinExistence type="predicted"/>
<dbReference type="PANTHER" id="PTHR24171:SF9">
    <property type="entry name" value="ANKYRIN REPEAT DOMAIN-CONTAINING PROTEIN 39"/>
    <property type="match status" value="1"/>
</dbReference>
<dbReference type="InterPro" id="IPR002110">
    <property type="entry name" value="Ankyrin_rpt"/>
</dbReference>
<dbReference type="EMBL" id="AFYH01070331">
    <property type="status" value="NOT_ANNOTATED_CDS"/>
    <property type="molecule type" value="Genomic_DNA"/>
</dbReference>
<dbReference type="EMBL" id="AFYH01070327">
    <property type="status" value="NOT_ANNOTATED_CDS"/>
    <property type="molecule type" value="Genomic_DNA"/>
</dbReference>
<name>H3B945_LATCH</name>
<dbReference type="SUPFAM" id="SSF47576">
    <property type="entry name" value="Calponin-homology domain, CH-domain"/>
    <property type="match status" value="1"/>
</dbReference>
<evidence type="ECO:0000256" key="1">
    <source>
        <dbReference type="ARBA" id="ARBA00022737"/>
    </source>
</evidence>
<dbReference type="EMBL" id="AFYH01070329">
    <property type="status" value="NOT_ANNOTATED_CDS"/>
    <property type="molecule type" value="Genomic_DNA"/>
</dbReference>
<evidence type="ECO:0000256" key="3">
    <source>
        <dbReference type="PROSITE-ProRule" id="PRU00023"/>
    </source>
</evidence>
<feature type="repeat" description="ANK" evidence="3">
    <location>
        <begin position="438"/>
        <end position="470"/>
    </location>
</feature>
<dbReference type="InParanoid" id="H3B945"/>
<dbReference type="EMBL" id="AFYH01070330">
    <property type="status" value="NOT_ANNOTATED_CDS"/>
    <property type="molecule type" value="Genomic_DNA"/>
</dbReference>
<keyword evidence="5" id="KW-1185">Reference proteome</keyword>
<evidence type="ECO:0000313" key="5">
    <source>
        <dbReference type="Proteomes" id="UP000008672"/>
    </source>
</evidence>
<feature type="repeat" description="ANK" evidence="3">
    <location>
        <begin position="667"/>
        <end position="699"/>
    </location>
</feature>
<reference evidence="5" key="1">
    <citation type="submission" date="2011-08" db="EMBL/GenBank/DDBJ databases">
        <title>The draft genome of Latimeria chalumnae.</title>
        <authorList>
            <person name="Di Palma F."/>
            <person name="Alfoldi J."/>
            <person name="Johnson J."/>
            <person name="Berlin A."/>
            <person name="Gnerre S."/>
            <person name="Jaffe D."/>
            <person name="MacCallum I."/>
            <person name="Young S."/>
            <person name="Walker B.J."/>
            <person name="Lander E."/>
            <person name="Lindblad-Toh K."/>
        </authorList>
    </citation>
    <scope>NUCLEOTIDE SEQUENCE [LARGE SCALE GENOMIC DNA]</scope>
    <source>
        <strain evidence="5">Wild caught</strain>
    </source>
</reference>
<dbReference type="EMBL" id="AFYH01070323">
    <property type="status" value="NOT_ANNOTATED_CDS"/>
    <property type="molecule type" value="Genomic_DNA"/>
</dbReference>
<dbReference type="InterPro" id="IPR036770">
    <property type="entry name" value="Ankyrin_rpt-contain_sf"/>
</dbReference>
<sequence>VSELLWKLIAHDIWFTWERSSQLQLTDDKLVCSVPFKWTPDPPPPEKKQQPPPGSALSLLAALETLSTKPQRNTVEVSKEHIKEVMCHSIRVSQMVKIPKGGWDCYPSPDECVLDMVNAQVQIASKGKKLKAAKGIGDMIDSHTLCYLVNSFVPGTFTVEALLNDRWTTNLALKTVGEVLYVPTSFTSEDLCQADPQAICAYMCFICMAGYKFKQCGAVVNCTVTVPLKCQEVLSENSHFSKTLAPDQSLQRKELRKKLQKLQKELQWFGTCYDVEFCYRWRKHAQKVQDKKMAINLHLTGGLGFYHTNQKEAVAPNRKIVLQSTESGEFLDDFSGLQSNEITHSSIKKLLNLSSLDVTEIDPKAFPKYKFFLESKSGNKKLKKNCLFLYQVFPGSTTHWHPLLLKAIRVGDYPAVESLIQFFNDACPDVINTSELSTGNGALHLACRNQHFAIVQLLLENGASPDLRNDIGCTPLFFAVVGQRRDVCQLLIEWGCDFHVKDARHRVALDGIRSPQLREYLLGEHLDKLSVVPAIIQGNTGILRGIVEEHVNGNKTMASLQSRCIRGSTLLHTAAYFGERDIIEVLLQQQVGVNLLDYKGATPLHRSGDVQTMQLLLYNGADRNLADADGNTVMHVVSYGEPGKEVALDCLRFLLSYKVSIRKRNKKGLLPIHCAAIQGRIDVIQLLLQSDSDGEMEKRTMEDRANGNTPSMLYLALMNSHLKCAKWLAEQSFSFKPEEPEELMFGLVQDEVATKEKLQTLEFLVNHGVNINAVNNSGDSVLHLAAFRPDLSEVLALLLTKGAKVNEENGEHCTPLFCAVLASNMHAANLLIKHGANIRQKNDYGLTAFDYIGNYEEWIGSGLFSGSVTELLKAHDLKQSRSLVQQISRKLK</sequence>
<dbReference type="InterPro" id="IPR036872">
    <property type="entry name" value="CH_dom_sf"/>
</dbReference>
<feature type="repeat" description="ANK" evidence="3">
    <location>
        <begin position="811"/>
        <end position="843"/>
    </location>
</feature>
<dbReference type="EMBL" id="AFYH01070328">
    <property type="status" value="NOT_ANNOTATED_CDS"/>
    <property type="molecule type" value="Genomic_DNA"/>
</dbReference>
<dbReference type="eggNOG" id="KOG4177">
    <property type="taxonomic scope" value="Eukaryota"/>
</dbReference>
<dbReference type="Pfam" id="PF12796">
    <property type="entry name" value="Ank_2"/>
    <property type="match status" value="3"/>
</dbReference>
<accession>H3B945</accession>
<dbReference type="Proteomes" id="UP000008672">
    <property type="component" value="Unassembled WGS sequence"/>
</dbReference>
<keyword evidence="2 3" id="KW-0040">ANK repeat</keyword>
<keyword evidence="1" id="KW-0677">Repeat</keyword>
<dbReference type="PROSITE" id="PS50088">
    <property type="entry name" value="ANK_REPEAT"/>
    <property type="match status" value="6"/>
</dbReference>
<dbReference type="EMBL" id="AFYH01070325">
    <property type="status" value="NOT_ANNOTATED_CDS"/>
    <property type="molecule type" value="Genomic_DNA"/>
</dbReference>
<dbReference type="PANTHER" id="PTHR24171">
    <property type="entry name" value="ANKYRIN REPEAT DOMAIN-CONTAINING PROTEIN 39-RELATED"/>
    <property type="match status" value="1"/>
</dbReference>
<reference evidence="4" key="2">
    <citation type="submission" date="2025-08" db="UniProtKB">
        <authorList>
            <consortium name="Ensembl"/>
        </authorList>
    </citation>
    <scope>IDENTIFICATION</scope>
</reference>
<feature type="repeat" description="ANK" evidence="3">
    <location>
        <begin position="777"/>
        <end position="810"/>
    </location>
</feature>
<dbReference type="Ensembl" id="ENSLACT00000018549.1">
    <property type="protein sequence ID" value="ENSLACP00000018416.1"/>
    <property type="gene ID" value="ENSLACG00000016219.1"/>
</dbReference>
<feature type="repeat" description="ANK" evidence="3">
    <location>
        <begin position="566"/>
        <end position="598"/>
    </location>
</feature>
<dbReference type="EMBL" id="AFYH01070332">
    <property type="status" value="NOT_ANNOTATED_CDS"/>
    <property type="molecule type" value="Genomic_DNA"/>
</dbReference>
<dbReference type="AlphaFoldDB" id="H3B945"/>
<dbReference type="Gene3D" id="1.25.40.20">
    <property type="entry name" value="Ankyrin repeat-containing domain"/>
    <property type="match status" value="3"/>
</dbReference>
<organism evidence="4 5">
    <name type="scientific">Latimeria chalumnae</name>
    <name type="common">Coelacanth</name>
    <dbReference type="NCBI Taxonomy" id="7897"/>
    <lineage>
        <taxon>Eukaryota</taxon>
        <taxon>Metazoa</taxon>
        <taxon>Chordata</taxon>
        <taxon>Craniata</taxon>
        <taxon>Vertebrata</taxon>
        <taxon>Euteleostomi</taxon>
        <taxon>Coelacanthiformes</taxon>
        <taxon>Coelacanthidae</taxon>
        <taxon>Latimeria</taxon>
    </lineage>
</organism>
<dbReference type="GeneTree" id="ENSGT00660000096975"/>
<dbReference type="EMBL" id="AFYH01070324">
    <property type="status" value="NOT_ANNOTATED_CDS"/>
    <property type="molecule type" value="Genomic_DNA"/>
</dbReference>
<protein>
    <submittedName>
        <fullName evidence="4">Uncharacterized protein</fullName>
    </submittedName>
</protein>
<reference evidence="4" key="3">
    <citation type="submission" date="2025-09" db="UniProtKB">
        <authorList>
            <consortium name="Ensembl"/>
        </authorList>
    </citation>
    <scope>IDENTIFICATION</scope>
</reference>
<feature type="repeat" description="ANK" evidence="3">
    <location>
        <begin position="471"/>
        <end position="503"/>
    </location>
</feature>
<evidence type="ECO:0000256" key="2">
    <source>
        <dbReference type="ARBA" id="ARBA00023043"/>
    </source>
</evidence>
<dbReference type="SMART" id="SM00248">
    <property type="entry name" value="ANK"/>
    <property type="match status" value="9"/>
</dbReference>
<evidence type="ECO:0000313" key="4">
    <source>
        <dbReference type="Ensembl" id="ENSLACP00000018416.1"/>
    </source>
</evidence>
<dbReference type="SUPFAM" id="SSF48403">
    <property type="entry name" value="Ankyrin repeat"/>
    <property type="match status" value="2"/>
</dbReference>
<dbReference type="Pfam" id="PF00023">
    <property type="entry name" value="Ank"/>
    <property type="match status" value="1"/>
</dbReference>
<dbReference type="PROSITE" id="PS50297">
    <property type="entry name" value="ANK_REP_REGION"/>
    <property type="match status" value="4"/>
</dbReference>
<dbReference type="EMBL" id="AFYH01070326">
    <property type="status" value="NOT_ANNOTATED_CDS"/>
    <property type="molecule type" value="Genomic_DNA"/>
</dbReference>